<proteinExistence type="predicted"/>
<evidence type="ECO:0008006" key="3">
    <source>
        <dbReference type="Google" id="ProtNLM"/>
    </source>
</evidence>
<dbReference type="EMBL" id="CP039704">
    <property type="protein sequence ID" value="QCI79355.1"/>
    <property type="molecule type" value="Genomic_DNA"/>
</dbReference>
<evidence type="ECO:0000313" key="1">
    <source>
        <dbReference type="EMBL" id="QCI79355.1"/>
    </source>
</evidence>
<organism evidence="1 2">
    <name type="scientific">Hankyongella ginsenosidimutans</name>
    <dbReference type="NCBI Taxonomy" id="1763828"/>
    <lineage>
        <taxon>Bacteria</taxon>
        <taxon>Pseudomonadati</taxon>
        <taxon>Pseudomonadota</taxon>
        <taxon>Alphaproteobacteria</taxon>
        <taxon>Sphingomonadales</taxon>
        <taxon>Sphingomonadaceae</taxon>
        <taxon>Hankyongella</taxon>
    </lineage>
</organism>
<accession>A0A4D7C6G9</accession>
<sequence>MMRQLFEDHYLFHNNEWKIPDNPDSQWSQSKFGLEATYWTATWSAVPEFNDKPALISDTYWAQAFIGSVIGMMTLLGDQHDWSALALRGMRQGINQVHYLMPHLIQHLVIKSSVDAGPGDLSVKPYVTNPGWQPLPQSWSDIRTKTYKLAGSPENDHLGDWTNQSSGPAILLGALNILRRAGYSLDYADRAAERLLADRAAAYNQNPGYLANDKCSYTFSGPAV</sequence>
<protein>
    <recommendedName>
        <fullName evidence="3">Linalool dehydratase/isomerase domain-containing protein</fullName>
    </recommendedName>
</protein>
<gene>
    <name evidence="1" type="ORF">E6W36_06720</name>
</gene>
<evidence type="ECO:0000313" key="2">
    <source>
        <dbReference type="Proteomes" id="UP000298714"/>
    </source>
</evidence>
<name>A0A4D7C6G9_9SPHN</name>
<keyword evidence="2" id="KW-1185">Reference proteome</keyword>
<dbReference type="RefSeq" id="WP_222874189.1">
    <property type="nucleotide sequence ID" value="NZ_CP039704.1"/>
</dbReference>
<dbReference type="KEGG" id="hgn:E6W36_06720"/>
<dbReference type="AlphaFoldDB" id="A0A4D7C6G9"/>
<reference evidence="2" key="1">
    <citation type="submission" date="2019-04" db="EMBL/GenBank/DDBJ databases">
        <title>Complete genome sequence of Sphingomonas sp. W1-2-3.</title>
        <authorList>
            <person name="Im W.T."/>
        </authorList>
    </citation>
    <scope>NUCLEOTIDE SEQUENCE [LARGE SCALE GENOMIC DNA]</scope>
    <source>
        <strain evidence="2">W1-2-3</strain>
    </source>
</reference>
<dbReference type="Proteomes" id="UP000298714">
    <property type="component" value="Chromosome"/>
</dbReference>